<dbReference type="Proteomes" id="UP001642409">
    <property type="component" value="Unassembled WGS sequence"/>
</dbReference>
<evidence type="ECO:0000313" key="2">
    <source>
        <dbReference type="EMBL" id="CAL6021911.1"/>
    </source>
</evidence>
<dbReference type="AlphaFoldDB" id="A0AA86PGP4"/>
<dbReference type="EMBL" id="CAXDID020000090">
    <property type="protein sequence ID" value="CAL6021911.1"/>
    <property type="molecule type" value="Genomic_DNA"/>
</dbReference>
<proteinExistence type="predicted"/>
<reference evidence="2 3" key="2">
    <citation type="submission" date="2024-07" db="EMBL/GenBank/DDBJ databases">
        <authorList>
            <person name="Akdeniz Z."/>
        </authorList>
    </citation>
    <scope>NUCLEOTIDE SEQUENCE [LARGE SCALE GENOMIC DNA]</scope>
</reference>
<comment type="caution">
    <text evidence="1">The sequence shown here is derived from an EMBL/GenBank/DDBJ whole genome shotgun (WGS) entry which is preliminary data.</text>
</comment>
<accession>A0AA86PGP4</accession>
<evidence type="ECO:0000313" key="1">
    <source>
        <dbReference type="EMBL" id="CAI9938984.1"/>
    </source>
</evidence>
<evidence type="ECO:0000313" key="3">
    <source>
        <dbReference type="Proteomes" id="UP001642409"/>
    </source>
</evidence>
<reference evidence="1" key="1">
    <citation type="submission" date="2023-06" db="EMBL/GenBank/DDBJ databases">
        <authorList>
            <person name="Kurt Z."/>
        </authorList>
    </citation>
    <scope>NUCLEOTIDE SEQUENCE</scope>
</reference>
<name>A0AA86PGP4_9EUKA</name>
<dbReference type="EMBL" id="CATOUU010000660">
    <property type="protein sequence ID" value="CAI9938984.1"/>
    <property type="molecule type" value="Genomic_DNA"/>
</dbReference>
<organism evidence="1">
    <name type="scientific">Hexamita inflata</name>
    <dbReference type="NCBI Taxonomy" id="28002"/>
    <lineage>
        <taxon>Eukaryota</taxon>
        <taxon>Metamonada</taxon>
        <taxon>Diplomonadida</taxon>
        <taxon>Hexamitidae</taxon>
        <taxon>Hexamitinae</taxon>
        <taxon>Hexamita</taxon>
    </lineage>
</organism>
<gene>
    <name evidence="1" type="ORF">HINF_LOCUS26629</name>
    <name evidence="2" type="ORF">HINF_LOCUS28392</name>
</gene>
<sequence>MSKTREVFGITVSTETFSVLKSLSQIVSRNQVVDLEVAVSYISQSVQNFVTSDTVLNELTVVLEKITQSTRKQISESIMAYYKQALPERYDLVREGFQALLSQSSVHHPPPQVSAVAKQTVSETPKRQVRKMSEQLVLNPLLRQLQKSKISATVEGRAVYENQLQESPECFSKPLQAQVEKTALFRQLQIPYEEVNLCQYHPSLFLLAAPPQYSFPKLKSLPSMQSYSSMQLEINYSNESHDDPDIIFDAPVYYKWLSNFPQQQLIRNPILSVKTKKPVPQHHSLLDITGVYTNYDSFLISILTQIKLMCAQSKSKKISYLEILSLLSKVKYFPPFKMFVDQIHYGNDARYIRFCNSYPSAYLKAVGIGGSVRLQVHCSKDIAKDTEISLLMDYFCCGPGVLFDKMTVFNTIIQQLDAVTIEHPWVTAVNEKIKTDHPNYQFTLENARAAFMLSFINSQMNELLEEVSAEQIEQMIVSSLRGGSKKFEFQEVIQLKKKKQLMLSHLFNNDSEQAEEIIDVKDMTILGAISDISQSDKELTYPLIQSLQLAGYLQSGNTFQALMEQVQNIQNKTELKINQHFLALLNNFCLQRAVQYFSNNKSIESEKFLTQIQDLTFMNCNLYIQKYPGFYPNFLPFGQFDLVNYQLFDKFQSEHIYLKVNSILNQYLKEAAQFELKDILKEENIQKICYRFLHQSYCFYKLSLGMDVDLEQYVLEVQTILNQSTYYNLQQSLSECIPVNIDHLKQFLTQTIQTQKQPFLEIIKSLNVANKPILNKELNQLERELFNEETTRYICEFIINLLQALPPLSKKQKIERKFEAQSSKIDFAQPGYDGGYGWKLEHMPAIKVKGNWIGLTEKSNSTLFQGDHWNYFRWESSQNADQELEEMLRKKAKWNKPE</sequence>
<keyword evidence="3" id="KW-1185">Reference proteome</keyword>
<protein>
    <submittedName>
        <fullName evidence="1">Uncharacterized protein</fullName>
    </submittedName>
</protein>